<evidence type="ECO:0000256" key="8">
    <source>
        <dbReference type="ARBA" id="ARBA00023797"/>
    </source>
</evidence>
<dbReference type="InterPro" id="IPR001433">
    <property type="entry name" value="OxRdtase_FAD/NAD-bd"/>
</dbReference>
<feature type="region of interest" description="Disordered" evidence="9">
    <location>
        <begin position="51"/>
        <end position="79"/>
    </location>
</feature>
<evidence type="ECO:0000256" key="3">
    <source>
        <dbReference type="ARBA" id="ARBA00022630"/>
    </source>
</evidence>
<dbReference type="Gene3D" id="3.40.50.360">
    <property type="match status" value="1"/>
</dbReference>
<evidence type="ECO:0000256" key="4">
    <source>
        <dbReference type="ARBA" id="ARBA00022643"/>
    </source>
</evidence>
<evidence type="ECO:0000256" key="2">
    <source>
        <dbReference type="ARBA" id="ARBA00001974"/>
    </source>
</evidence>
<dbReference type="Proteomes" id="UP000031512">
    <property type="component" value="Unassembled WGS sequence"/>
</dbReference>
<dbReference type="Gene3D" id="1.20.990.10">
    <property type="entry name" value="NADPH-cytochrome p450 Reductase, Chain A, domain 3"/>
    <property type="match status" value="1"/>
</dbReference>
<dbReference type="PRINTS" id="PR00371">
    <property type="entry name" value="FPNCR"/>
</dbReference>
<dbReference type="GO" id="GO:0005829">
    <property type="term" value="C:cytosol"/>
    <property type="evidence" value="ECO:0007669"/>
    <property type="project" value="TreeGrafter"/>
</dbReference>
<dbReference type="InterPro" id="IPR001709">
    <property type="entry name" value="Flavoprot_Pyr_Nucl_cyt_Rdtase"/>
</dbReference>
<evidence type="ECO:0000259" key="10">
    <source>
        <dbReference type="PROSITE" id="PS50902"/>
    </source>
</evidence>
<dbReference type="PANTHER" id="PTHR19384:SF17">
    <property type="entry name" value="NADPH--CYTOCHROME P450 REDUCTASE"/>
    <property type="match status" value="1"/>
</dbReference>
<keyword evidence="3" id="KW-0285">Flavoprotein</keyword>
<feature type="domain" description="Flavodoxin-like" evidence="10">
    <location>
        <begin position="87"/>
        <end position="232"/>
    </location>
</feature>
<keyword evidence="5" id="KW-0274">FAD</keyword>
<gene>
    <name evidence="12" type="ORF">BEWA_046540</name>
</gene>
<dbReference type="Pfam" id="PF00258">
    <property type="entry name" value="Flavodoxin_1"/>
    <property type="match status" value="1"/>
</dbReference>
<reference evidence="12 13" key="1">
    <citation type="journal article" date="2012" name="BMC Genomics">
        <title>Comparative genomic analysis and phylogenetic position of Theileria equi.</title>
        <authorList>
            <person name="Kappmeyer L.S."/>
            <person name="Thiagarajan M."/>
            <person name="Herndon D.R."/>
            <person name="Ramsay J.D."/>
            <person name="Caler E."/>
            <person name="Djikeng A."/>
            <person name="Gillespie J.J."/>
            <person name="Lau A.O."/>
            <person name="Roalson E.H."/>
            <person name="Silva J.C."/>
            <person name="Silva M.G."/>
            <person name="Suarez C.E."/>
            <person name="Ueti M.W."/>
            <person name="Nene V.M."/>
            <person name="Mealey R.H."/>
            <person name="Knowles D.P."/>
            <person name="Brayton K.A."/>
        </authorList>
    </citation>
    <scope>NUCLEOTIDE SEQUENCE [LARGE SCALE GENOMIC DNA]</scope>
    <source>
        <strain evidence="12 13">WA</strain>
    </source>
</reference>
<dbReference type="VEuPathDB" id="PiroplasmaDB:BEWA_046540"/>
<dbReference type="SUPFAM" id="SSF63380">
    <property type="entry name" value="Riboflavin synthase domain-like"/>
    <property type="match status" value="1"/>
</dbReference>
<evidence type="ECO:0000259" key="11">
    <source>
        <dbReference type="PROSITE" id="PS51384"/>
    </source>
</evidence>
<comment type="cofactor">
    <cofactor evidence="2">
        <name>FAD</name>
        <dbReference type="ChEBI" id="CHEBI:57692"/>
    </cofactor>
</comment>
<evidence type="ECO:0000256" key="9">
    <source>
        <dbReference type="SAM" id="MobiDB-lite"/>
    </source>
</evidence>
<dbReference type="EMBL" id="ACOU01000007">
    <property type="protein sequence ID" value="EKX72190.1"/>
    <property type="molecule type" value="Genomic_DNA"/>
</dbReference>
<dbReference type="eggNOG" id="KOG1158">
    <property type="taxonomic scope" value="Eukaryota"/>
</dbReference>
<evidence type="ECO:0000256" key="6">
    <source>
        <dbReference type="ARBA" id="ARBA00022857"/>
    </source>
</evidence>
<dbReference type="InterPro" id="IPR029039">
    <property type="entry name" value="Flavoprotein-like_sf"/>
</dbReference>
<dbReference type="PROSITE" id="PS51384">
    <property type="entry name" value="FAD_FR"/>
    <property type="match status" value="1"/>
</dbReference>
<sequence length="716" mass="82124">MEVTTSAKETLRTPSVDLDLSKPSGQYPDGVGNMNIIVRISHIGDEEIKGWQRKEDNKVEEDVQEAPSEEEEPEVPEVVKPTKPLPCRVYYGTQTGTSEKFARLLSSKLAEWDNISHKDPICLEDFEKEHFTDENVVIIFLISTHYDGLFTDDTIQFCKWLKTLERNRMSLSGLKFAMFGFGSKEYDYYNKAAYDLQAKLLGLGAQEFSNLGLGDELAGFRFEFEKWVGVLYTSLSNLYETKPPKLKFDTKLKINPGDTWRSFAPLELRYTTYNMPSDFEAKATDVICKQQWQCRKATLLLNENLTPKSEQDTHTLELTFDTPSTDRSFASNSSYAAKNRPKTACTFNTADTAFILYANPKSTIDFFMEKLGVSESSGARISDEQMHKLITFVPRYGNVRDGSSFSAPFPVPCTVQDALEFYCDLVSLPSAENLTKLCCFLRDPRECERLMKVITNKRLMKQMKEELCLSLEEFIRLFMPNVTFHLFGFLQLIPKQIPRPYTISSKGGDTLRLTVKRIKRNLHSLKTFYNTNLKLEIFPEGVNKSFLKARRIYEGICSNYLCDLKVDSKVNIFIRPSSFSTIQDFNKPMVLIANGAGIAPFRGFWDSFTDDSEKLIMLGFRSRDDILYANELKELAQQSTINVKYAFSREKDKIYVQELVRKNVEDITRILSTDGIITICGSRRMGNEVKLILANLIPDFDIEELKKESRFIEELW</sequence>
<keyword evidence="4" id="KW-0288">FMN</keyword>
<dbReference type="Pfam" id="PF00175">
    <property type="entry name" value="NAD_binding_1"/>
    <property type="match status" value="1"/>
</dbReference>
<dbReference type="GeneID" id="15805016"/>
<dbReference type="AlphaFoldDB" id="L1LAA8"/>
<keyword evidence="13" id="KW-1185">Reference proteome</keyword>
<dbReference type="GO" id="GO:0010181">
    <property type="term" value="F:FMN binding"/>
    <property type="evidence" value="ECO:0007669"/>
    <property type="project" value="InterPro"/>
</dbReference>
<evidence type="ECO:0000313" key="12">
    <source>
        <dbReference type="EMBL" id="EKX72190.1"/>
    </source>
</evidence>
<comment type="caution">
    <text evidence="12">The sequence shown here is derived from an EMBL/GenBank/DDBJ whole genome shotgun (WGS) entry which is preliminary data.</text>
</comment>
<feature type="compositionally biased region" description="Basic and acidic residues" evidence="9">
    <location>
        <begin position="51"/>
        <end position="61"/>
    </location>
</feature>
<proteinExistence type="predicted"/>
<evidence type="ECO:0000256" key="7">
    <source>
        <dbReference type="ARBA" id="ARBA00023002"/>
    </source>
</evidence>
<accession>L1LAA8</accession>
<keyword evidence="7 12" id="KW-0560">Oxidoreductase</keyword>
<dbReference type="PANTHER" id="PTHR19384">
    <property type="entry name" value="NITRIC OXIDE SYNTHASE-RELATED"/>
    <property type="match status" value="1"/>
</dbReference>
<evidence type="ECO:0000256" key="5">
    <source>
        <dbReference type="ARBA" id="ARBA00022827"/>
    </source>
</evidence>
<dbReference type="SUPFAM" id="SSF52218">
    <property type="entry name" value="Flavoproteins"/>
    <property type="match status" value="1"/>
</dbReference>
<dbReference type="Pfam" id="PF00667">
    <property type="entry name" value="FAD_binding_1"/>
    <property type="match status" value="1"/>
</dbReference>
<dbReference type="GO" id="GO:0003958">
    <property type="term" value="F:NADPH-hemoprotein reductase activity"/>
    <property type="evidence" value="ECO:0007669"/>
    <property type="project" value="UniProtKB-EC"/>
</dbReference>
<dbReference type="InterPro" id="IPR023173">
    <property type="entry name" value="NADPH_Cyt_P450_Rdtase_alpha"/>
</dbReference>
<dbReference type="InterPro" id="IPR003097">
    <property type="entry name" value="CysJ-like_FAD-binding"/>
</dbReference>
<evidence type="ECO:0000313" key="13">
    <source>
        <dbReference type="Proteomes" id="UP000031512"/>
    </source>
</evidence>
<dbReference type="RefSeq" id="XP_004831642.1">
    <property type="nucleotide sequence ID" value="XM_004831585.1"/>
</dbReference>
<dbReference type="PROSITE" id="PS50902">
    <property type="entry name" value="FLAVODOXIN_LIKE"/>
    <property type="match status" value="1"/>
</dbReference>
<name>L1LAA8_THEEQ</name>
<dbReference type="SUPFAM" id="SSF52343">
    <property type="entry name" value="Ferredoxin reductase-like, C-terminal NADP-linked domain"/>
    <property type="match status" value="1"/>
</dbReference>
<comment type="cofactor">
    <cofactor evidence="1">
        <name>FMN</name>
        <dbReference type="ChEBI" id="CHEBI:58210"/>
    </cofactor>
</comment>
<dbReference type="Gene3D" id="2.40.30.10">
    <property type="entry name" value="Translation factors"/>
    <property type="match status" value="1"/>
</dbReference>
<dbReference type="InterPro" id="IPR017927">
    <property type="entry name" value="FAD-bd_FR_type"/>
</dbReference>
<dbReference type="InterPro" id="IPR039261">
    <property type="entry name" value="FNR_nucleotide-bd"/>
</dbReference>
<dbReference type="InterPro" id="IPR017938">
    <property type="entry name" value="Riboflavin_synthase-like_b-brl"/>
</dbReference>
<dbReference type="GO" id="GO:0050660">
    <property type="term" value="F:flavin adenine dinucleotide binding"/>
    <property type="evidence" value="ECO:0007669"/>
    <property type="project" value="TreeGrafter"/>
</dbReference>
<organism evidence="12 13">
    <name type="scientific">Theileria equi strain WA</name>
    <dbReference type="NCBI Taxonomy" id="1537102"/>
    <lineage>
        <taxon>Eukaryota</taxon>
        <taxon>Sar</taxon>
        <taxon>Alveolata</taxon>
        <taxon>Apicomplexa</taxon>
        <taxon>Aconoidasida</taxon>
        <taxon>Piroplasmida</taxon>
        <taxon>Theileriidae</taxon>
        <taxon>Theileria</taxon>
    </lineage>
</organism>
<dbReference type="InterPro" id="IPR001094">
    <property type="entry name" value="Flavdoxin-like"/>
</dbReference>
<dbReference type="InterPro" id="IPR008254">
    <property type="entry name" value="Flavodoxin/NO_synth"/>
</dbReference>
<dbReference type="KEGG" id="beq:BEWA_046540"/>
<dbReference type="EC" id="1.6.2.4" evidence="8"/>
<dbReference type="Gene3D" id="3.40.50.80">
    <property type="entry name" value="Nucleotide-binding domain of ferredoxin-NADP reductase (FNR) module"/>
    <property type="match status" value="1"/>
</dbReference>
<feature type="domain" description="FAD-binding FR-type" evidence="11">
    <location>
        <begin position="292"/>
        <end position="583"/>
    </location>
</feature>
<feature type="region of interest" description="Disordered" evidence="9">
    <location>
        <begin position="1"/>
        <end position="24"/>
    </location>
</feature>
<dbReference type="PRINTS" id="PR00369">
    <property type="entry name" value="FLAVODOXIN"/>
</dbReference>
<protein>
    <recommendedName>
        <fullName evidence="8">NADPH--hemoprotein reductase</fullName>
        <ecNumber evidence="8">1.6.2.4</ecNumber>
    </recommendedName>
</protein>
<keyword evidence="6" id="KW-0521">NADP</keyword>
<feature type="compositionally biased region" description="Acidic residues" evidence="9">
    <location>
        <begin position="62"/>
        <end position="75"/>
    </location>
</feature>
<dbReference type="OrthoDB" id="1688044at2759"/>
<evidence type="ECO:0000256" key="1">
    <source>
        <dbReference type="ARBA" id="ARBA00001917"/>
    </source>
</evidence>
<dbReference type="STRING" id="1537102.L1LAA8"/>